<evidence type="ECO:0000259" key="1">
    <source>
        <dbReference type="PROSITE" id="PS51186"/>
    </source>
</evidence>
<dbReference type="RefSeq" id="WP_191685004.1">
    <property type="nucleotide sequence ID" value="NZ_JACSQW010000027.1"/>
</dbReference>
<name>A0ABR8PEG1_9LACO</name>
<gene>
    <name evidence="2" type="ORF">H9564_08270</name>
</gene>
<dbReference type="PROSITE" id="PS51186">
    <property type="entry name" value="GNAT"/>
    <property type="match status" value="1"/>
</dbReference>
<evidence type="ECO:0000313" key="2">
    <source>
        <dbReference type="EMBL" id="MBD7895677.1"/>
    </source>
</evidence>
<keyword evidence="3" id="KW-1185">Reference proteome</keyword>
<dbReference type="SUPFAM" id="SSF55729">
    <property type="entry name" value="Acyl-CoA N-acyltransferases (Nat)"/>
    <property type="match status" value="1"/>
</dbReference>
<dbReference type="InterPro" id="IPR000182">
    <property type="entry name" value="GNAT_dom"/>
</dbReference>
<evidence type="ECO:0000313" key="3">
    <source>
        <dbReference type="Proteomes" id="UP000616837"/>
    </source>
</evidence>
<feature type="domain" description="N-acetyltransferase" evidence="1">
    <location>
        <begin position="4"/>
        <end position="175"/>
    </location>
</feature>
<dbReference type="CDD" id="cd04301">
    <property type="entry name" value="NAT_SF"/>
    <property type="match status" value="1"/>
</dbReference>
<dbReference type="InterPro" id="IPR016181">
    <property type="entry name" value="Acyl_CoA_acyltransferase"/>
</dbReference>
<reference evidence="2 3" key="1">
    <citation type="submission" date="2020-08" db="EMBL/GenBank/DDBJ databases">
        <title>A Genomic Blueprint of the Chicken Gut Microbiome.</title>
        <authorList>
            <person name="Gilroy R."/>
            <person name="Ravi A."/>
            <person name="Getino M."/>
            <person name="Pursley I."/>
            <person name="Horton D.L."/>
            <person name="Alikhan N.-F."/>
            <person name="Baker D."/>
            <person name="Gharbi K."/>
            <person name="Hall N."/>
            <person name="Watson M."/>
            <person name="Adriaenssens E.M."/>
            <person name="Foster-Nyarko E."/>
            <person name="Jarju S."/>
            <person name="Secka A."/>
            <person name="Antonio M."/>
            <person name="Oren A."/>
            <person name="Chaudhuri R."/>
            <person name="La Ragione R.M."/>
            <person name="Hildebrand F."/>
            <person name="Pallen M.J."/>
        </authorList>
    </citation>
    <scope>NUCLEOTIDE SEQUENCE [LARGE SCALE GENOMIC DNA]</scope>
    <source>
        <strain evidence="2 3">Sa3CUN2</strain>
    </source>
</reference>
<dbReference type="Pfam" id="PF00583">
    <property type="entry name" value="Acetyltransf_1"/>
    <property type="match status" value="1"/>
</dbReference>
<dbReference type="Proteomes" id="UP000616837">
    <property type="component" value="Unassembled WGS sequence"/>
</dbReference>
<protein>
    <submittedName>
        <fullName evidence="2">GNAT family N-acetyltransferase</fullName>
    </submittedName>
</protein>
<sequence>MKLDQIRVAQLADLQEVVNLYKTVCDHQSIDQFGADWTWGDYPSVEGLRDYILHATLVIGLKNDHVVAAGALTTGEEYPDVDWPTKVSDSEIGVWHLITVHPDYRATGISMQLLEALIGVARREGKKVIHLDVLADNIPSEKLYLKAGFQLVRELVIHYDDIGDQAAKVMEYQIKK</sequence>
<dbReference type="Gene3D" id="3.40.630.30">
    <property type="match status" value="1"/>
</dbReference>
<proteinExistence type="predicted"/>
<accession>A0ABR8PEG1</accession>
<comment type="caution">
    <text evidence="2">The sequence shown here is derived from an EMBL/GenBank/DDBJ whole genome shotgun (WGS) entry which is preliminary data.</text>
</comment>
<dbReference type="EMBL" id="JACSQW010000027">
    <property type="protein sequence ID" value="MBD7895677.1"/>
    <property type="molecule type" value="Genomic_DNA"/>
</dbReference>
<organism evidence="2 3">
    <name type="scientific">Limosilactobacillus avistercoris</name>
    <dbReference type="NCBI Taxonomy" id="2762243"/>
    <lineage>
        <taxon>Bacteria</taxon>
        <taxon>Bacillati</taxon>
        <taxon>Bacillota</taxon>
        <taxon>Bacilli</taxon>
        <taxon>Lactobacillales</taxon>
        <taxon>Lactobacillaceae</taxon>
        <taxon>Limosilactobacillus</taxon>
    </lineage>
</organism>